<dbReference type="GO" id="GO:0003887">
    <property type="term" value="F:DNA-directed DNA polymerase activity"/>
    <property type="evidence" value="ECO:0007669"/>
    <property type="project" value="TreeGrafter"/>
</dbReference>
<dbReference type="CDD" id="cd01700">
    <property type="entry name" value="PolY_Pol_V_umuC"/>
    <property type="match status" value="1"/>
</dbReference>
<dbReference type="InterPro" id="IPR001126">
    <property type="entry name" value="UmuC"/>
</dbReference>
<dbReference type="Gene3D" id="1.10.150.20">
    <property type="entry name" value="5' to 3' exonuclease, C-terminal subdomain"/>
    <property type="match status" value="1"/>
</dbReference>
<dbReference type="Gene3D" id="3.40.1170.60">
    <property type="match status" value="1"/>
</dbReference>
<dbReference type="AlphaFoldDB" id="A0A6M0IRF1"/>
<evidence type="ECO:0000256" key="5">
    <source>
        <dbReference type="ARBA" id="ARBA00023236"/>
    </source>
</evidence>
<organism evidence="7 8">
    <name type="scientific">Spirosoma agri</name>
    <dbReference type="NCBI Taxonomy" id="1987381"/>
    <lineage>
        <taxon>Bacteria</taxon>
        <taxon>Pseudomonadati</taxon>
        <taxon>Bacteroidota</taxon>
        <taxon>Cytophagia</taxon>
        <taxon>Cytophagales</taxon>
        <taxon>Cytophagaceae</taxon>
        <taxon>Spirosoma</taxon>
    </lineage>
</organism>
<dbReference type="Gene3D" id="3.30.70.270">
    <property type="match status" value="1"/>
</dbReference>
<dbReference type="InterPro" id="IPR017961">
    <property type="entry name" value="DNA_pol_Y-fam_little_finger"/>
</dbReference>
<evidence type="ECO:0000256" key="1">
    <source>
        <dbReference type="ARBA" id="ARBA00010945"/>
    </source>
</evidence>
<keyword evidence="4" id="KW-0234">DNA repair</keyword>
<dbReference type="Proteomes" id="UP000477386">
    <property type="component" value="Unassembled WGS sequence"/>
</dbReference>
<dbReference type="InterPro" id="IPR024728">
    <property type="entry name" value="PolY_HhH_motif"/>
</dbReference>
<keyword evidence="5" id="KW-0742">SOS response</keyword>
<dbReference type="InterPro" id="IPR043502">
    <property type="entry name" value="DNA/RNA_pol_sf"/>
</dbReference>
<dbReference type="Pfam" id="PF11798">
    <property type="entry name" value="IMS_HHH"/>
    <property type="match status" value="1"/>
</dbReference>
<dbReference type="RefSeq" id="WP_164043877.1">
    <property type="nucleotide sequence ID" value="NZ_JAAGNZ010000006.1"/>
</dbReference>
<dbReference type="InterPro" id="IPR043128">
    <property type="entry name" value="Rev_trsase/Diguanyl_cyclase"/>
</dbReference>
<gene>
    <name evidence="7" type="ORF">GK091_27095</name>
</gene>
<dbReference type="GO" id="GO:0009432">
    <property type="term" value="P:SOS response"/>
    <property type="evidence" value="ECO:0007669"/>
    <property type="project" value="UniProtKB-KW"/>
</dbReference>
<dbReference type="GO" id="GO:0005829">
    <property type="term" value="C:cytosol"/>
    <property type="evidence" value="ECO:0007669"/>
    <property type="project" value="TreeGrafter"/>
</dbReference>
<reference evidence="7 8" key="1">
    <citation type="submission" date="2020-02" db="EMBL/GenBank/DDBJ databases">
        <title>Draft genome sequence of two Spirosoma agri KCTC 52727 and Spirosoma terrae KCTC 52035.</title>
        <authorList>
            <person name="Rojas J."/>
            <person name="Ambika Manirajan B."/>
            <person name="Ratering S."/>
            <person name="Suarez C."/>
            <person name="Schnell S."/>
        </authorList>
    </citation>
    <scope>NUCLEOTIDE SEQUENCE [LARGE SCALE GENOMIC DNA]</scope>
    <source>
        <strain evidence="7 8">KCTC 52727</strain>
    </source>
</reference>
<dbReference type="GO" id="GO:0003684">
    <property type="term" value="F:damaged DNA binding"/>
    <property type="evidence" value="ECO:0007669"/>
    <property type="project" value="InterPro"/>
</dbReference>
<keyword evidence="8" id="KW-1185">Reference proteome</keyword>
<keyword evidence="3" id="KW-0741">SOS mutagenesis</keyword>
<dbReference type="InterPro" id="IPR025188">
    <property type="entry name" value="DUF4113"/>
</dbReference>
<accession>A0A6M0IRF1</accession>
<dbReference type="EMBL" id="JAAGNZ010000006">
    <property type="protein sequence ID" value="NEU70562.1"/>
    <property type="molecule type" value="Genomic_DNA"/>
</dbReference>
<keyword evidence="2" id="KW-0227">DNA damage</keyword>
<evidence type="ECO:0000313" key="8">
    <source>
        <dbReference type="Proteomes" id="UP000477386"/>
    </source>
</evidence>
<protein>
    <submittedName>
        <fullName evidence="7">Y-family DNA polymerase</fullName>
    </submittedName>
</protein>
<evidence type="ECO:0000259" key="6">
    <source>
        <dbReference type="PROSITE" id="PS50173"/>
    </source>
</evidence>
<evidence type="ECO:0000256" key="2">
    <source>
        <dbReference type="ARBA" id="ARBA00022763"/>
    </source>
</evidence>
<comment type="similarity">
    <text evidence="1">Belongs to the DNA polymerase type-Y family.</text>
</comment>
<sequence length="427" mass="47947">MYALVDGNNFYCSAHRSFDPTLEGKPIIVLSNRDGNVIARSNEAKALGIKMAQPFFETKELREQHDIVVFSSAYELYGDTSARLMSVLTQFAPDVEVYSIDEAFLWIEEYVGLYPTYQDLGAAIREKVDQWLRLPVCVGFGPTKTLAKLANRLAKKTPELNGVCVLDTPEAIEEALWGFPVEDLWGVGSRLASKLKKEGIRTAYQLREVNNEWIRQAMTVNGLRLVHELRGLPCKLLAVSPPAKKTICAAPSFGKLIPDLAIITDALTTHLSRSCEKLRKQDSLCGAITVFLHTDRFRRTPGNGLPAKQYAGSITLVLPHPTNSTTELLKYAESGLKAIFRFGYNYLKVGIMLSDLVPGDYRQKGVFVEGPNEKLIALSSVVDKVNRRYGQDKLRLASQQYNPDWPMKQKYLSKRPTTRWEDILEAK</sequence>
<proteinExistence type="inferred from homology"/>
<dbReference type="Pfam" id="PF00817">
    <property type="entry name" value="IMS"/>
    <property type="match status" value="1"/>
</dbReference>
<dbReference type="PROSITE" id="PS50173">
    <property type="entry name" value="UMUC"/>
    <property type="match status" value="1"/>
</dbReference>
<dbReference type="Pfam" id="PF11799">
    <property type="entry name" value="IMS_C"/>
    <property type="match status" value="1"/>
</dbReference>
<dbReference type="GO" id="GO:0042276">
    <property type="term" value="P:error-prone translesion synthesis"/>
    <property type="evidence" value="ECO:0007669"/>
    <property type="project" value="TreeGrafter"/>
</dbReference>
<dbReference type="GO" id="GO:0006281">
    <property type="term" value="P:DNA repair"/>
    <property type="evidence" value="ECO:0007669"/>
    <property type="project" value="UniProtKB-KW"/>
</dbReference>
<evidence type="ECO:0000256" key="3">
    <source>
        <dbReference type="ARBA" id="ARBA00023199"/>
    </source>
</evidence>
<dbReference type="PANTHER" id="PTHR11076:SF34">
    <property type="entry name" value="PROTEIN UMUC"/>
    <property type="match status" value="1"/>
</dbReference>
<dbReference type="InterPro" id="IPR050116">
    <property type="entry name" value="DNA_polymerase-Y"/>
</dbReference>
<comment type="caution">
    <text evidence="7">The sequence shown here is derived from an EMBL/GenBank/DDBJ whole genome shotgun (WGS) entry which is preliminary data.</text>
</comment>
<name>A0A6M0IRF1_9BACT</name>
<feature type="domain" description="UmuC" evidence="6">
    <location>
        <begin position="2"/>
        <end position="188"/>
    </location>
</feature>
<dbReference type="SUPFAM" id="SSF56672">
    <property type="entry name" value="DNA/RNA polymerases"/>
    <property type="match status" value="1"/>
</dbReference>
<evidence type="ECO:0000256" key="4">
    <source>
        <dbReference type="ARBA" id="ARBA00023204"/>
    </source>
</evidence>
<dbReference type="Pfam" id="PF13438">
    <property type="entry name" value="DUF4113"/>
    <property type="match status" value="1"/>
</dbReference>
<dbReference type="PANTHER" id="PTHR11076">
    <property type="entry name" value="DNA REPAIR POLYMERASE UMUC / TRANSFERASE FAMILY MEMBER"/>
    <property type="match status" value="1"/>
</dbReference>
<evidence type="ECO:0000313" key="7">
    <source>
        <dbReference type="EMBL" id="NEU70562.1"/>
    </source>
</evidence>